<proteinExistence type="predicted"/>
<protein>
    <recommendedName>
        <fullName evidence="1">DUF4032 domain-containing protein</fullName>
    </recommendedName>
</protein>
<dbReference type="InterPro" id="IPR025111">
    <property type="entry name" value="DUF4032"/>
</dbReference>
<keyword evidence="3" id="KW-1185">Reference proteome</keyword>
<accession>A0ABQ6JHB6</accession>
<comment type="caution">
    <text evidence="2">The sequence shown here is derived from an EMBL/GenBank/DDBJ whole genome shotgun (WGS) entry which is preliminary data.</text>
</comment>
<evidence type="ECO:0000259" key="1">
    <source>
        <dbReference type="Pfam" id="PF13224"/>
    </source>
</evidence>
<evidence type="ECO:0000313" key="2">
    <source>
        <dbReference type="EMBL" id="GMA87615.1"/>
    </source>
</evidence>
<reference evidence="3" key="1">
    <citation type="journal article" date="2019" name="Int. J. Syst. Evol. Microbiol.">
        <title>The Global Catalogue of Microorganisms (GCM) 10K type strain sequencing project: providing services to taxonomists for standard genome sequencing and annotation.</title>
        <authorList>
            <consortium name="The Broad Institute Genomics Platform"/>
            <consortium name="The Broad Institute Genome Sequencing Center for Infectious Disease"/>
            <person name="Wu L."/>
            <person name="Ma J."/>
        </authorList>
    </citation>
    <scope>NUCLEOTIDE SEQUENCE [LARGE SCALE GENOMIC DNA]</scope>
    <source>
        <strain evidence="3">NBRC 108730</strain>
    </source>
</reference>
<dbReference type="Proteomes" id="UP001157017">
    <property type="component" value="Unassembled WGS sequence"/>
</dbReference>
<evidence type="ECO:0000313" key="3">
    <source>
        <dbReference type="Proteomes" id="UP001157017"/>
    </source>
</evidence>
<dbReference type="Pfam" id="PF13224">
    <property type="entry name" value="DUF4032"/>
    <property type="match status" value="1"/>
</dbReference>
<feature type="domain" description="DUF4032" evidence="1">
    <location>
        <begin position="29"/>
        <end position="190"/>
    </location>
</feature>
<sequence>MDLQAGGLMDDEADAVDVSEQIIARYRPLWAALTEPESFEQGERWRVDARIRRLNDLGFDVDELSISTDIGGASVQIQPKVVDAGHHSRRLLRLTGLDVGENQARRLLNDLDSYRAATDRQGDSEELVAHDWLAHVFEAVVHAVPRRLGSKLEPAEVFHEVLEHRWYLSERRGWDVPLPEVVADYVATVLPTKPDEAAVLGVDTQALPVVDASPGGTRTQQ</sequence>
<gene>
    <name evidence="2" type="ORF">GCM10025868_28650</name>
</gene>
<name>A0ABQ6JHB6_9ACTN</name>
<dbReference type="EMBL" id="BSUZ01000001">
    <property type="protein sequence ID" value="GMA87615.1"/>
    <property type="molecule type" value="Genomic_DNA"/>
</dbReference>
<organism evidence="2 3">
    <name type="scientific">Angustibacter aerolatus</name>
    <dbReference type="NCBI Taxonomy" id="1162965"/>
    <lineage>
        <taxon>Bacteria</taxon>
        <taxon>Bacillati</taxon>
        <taxon>Actinomycetota</taxon>
        <taxon>Actinomycetes</taxon>
        <taxon>Kineosporiales</taxon>
        <taxon>Kineosporiaceae</taxon>
    </lineage>
</organism>